<evidence type="ECO:0000313" key="3">
    <source>
        <dbReference type="Proteomes" id="UP000182152"/>
    </source>
</evidence>
<dbReference type="RefSeq" id="WP_245785427.1">
    <property type="nucleotide sequence ID" value="NZ_JXLB01000002.1"/>
</dbReference>
<evidence type="ECO:0000313" key="2">
    <source>
        <dbReference type="EMBL" id="OJG83672.1"/>
    </source>
</evidence>
<dbReference type="Proteomes" id="UP000182152">
    <property type="component" value="Unassembled WGS sequence"/>
</dbReference>
<keyword evidence="1" id="KW-0472">Membrane</keyword>
<keyword evidence="1" id="KW-0812">Transmembrane</keyword>
<keyword evidence="3" id="KW-1185">Reference proteome</keyword>
<name>A0A1L8WS85_9ENTE</name>
<evidence type="ECO:0008006" key="4">
    <source>
        <dbReference type="Google" id="ProtNLM"/>
    </source>
</evidence>
<reference evidence="2 3" key="1">
    <citation type="submission" date="2014-12" db="EMBL/GenBank/DDBJ databases">
        <title>Draft genome sequences of 29 type strains of Enterococci.</title>
        <authorList>
            <person name="Zhong Z."/>
            <person name="Sun Z."/>
            <person name="Liu W."/>
            <person name="Zhang W."/>
            <person name="Zhang H."/>
        </authorList>
    </citation>
    <scope>NUCLEOTIDE SEQUENCE [LARGE SCALE GENOMIC DNA]</scope>
    <source>
        <strain evidence="2 3">DSM 15687</strain>
    </source>
</reference>
<accession>A0A1L8WS85</accession>
<feature type="transmembrane region" description="Helical" evidence="1">
    <location>
        <begin position="67"/>
        <end position="85"/>
    </location>
</feature>
<comment type="caution">
    <text evidence="2">The sequence shown here is derived from an EMBL/GenBank/DDBJ whole genome shotgun (WGS) entry which is preliminary data.</text>
</comment>
<dbReference type="AlphaFoldDB" id="A0A1L8WS85"/>
<protein>
    <recommendedName>
        <fullName evidence="4">Preprotein translocase, SecE subunit domain protein</fullName>
    </recommendedName>
</protein>
<dbReference type="STRING" id="150033.RV14_GL000906"/>
<dbReference type="EMBL" id="JXLB01000002">
    <property type="protein sequence ID" value="OJG83672.1"/>
    <property type="molecule type" value="Genomic_DNA"/>
</dbReference>
<evidence type="ECO:0000256" key="1">
    <source>
        <dbReference type="SAM" id="Phobius"/>
    </source>
</evidence>
<feature type="transmembrane region" description="Helical" evidence="1">
    <location>
        <begin position="40"/>
        <end position="61"/>
    </location>
</feature>
<organism evidence="2 3">
    <name type="scientific">Enterococcus ratti</name>
    <dbReference type="NCBI Taxonomy" id="150033"/>
    <lineage>
        <taxon>Bacteria</taxon>
        <taxon>Bacillati</taxon>
        <taxon>Bacillota</taxon>
        <taxon>Bacilli</taxon>
        <taxon>Lactobacillales</taxon>
        <taxon>Enterococcaceae</taxon>
        <taxon>Enterococcus</taxon>
    </lineage>
</organism>
<keyword evidence="1" id="KW-1133">Transmembrane helix</keyword>
<sequence length="89" mass="9935">MAKTLDFYFIKELERIENMALKGGRIFQEMIEVPDKDEGGCLGGCISWLIGFGIIIGILVLGFNFLMSHPMFLFIFVAIALFIGVKASK</sequence>
<gene>
    <name evidence="2" type="ORF">RV14_GL000906</name>
</gene>
<proteinExistence type="predicted"/>